<evidence type="ECO:0000256" key="6">
    <source>
        <dbReference type="ARBA" id="ARBA00022840"/>
    </source>
</evidence>
<comment type="catalytic activity">
    <reaction evidence="8">
        <text>L-glutamine + H2O = L-glutamate + NH4(+)</text>
        <dbReference type="Rhea" id="RHEA:15889"/>
        <dbReference type="ChEBI" id="CHEBI:15377"/>
        <dbReference type="ChEBI" id="CHEBI:28938"/>
        <dbReference type="ChEBI" id="CHEBI:29985"/>
        <dbReference type="ChEBI" id="CHEBI:58359"/>
        <dbReference type="EC" id="3.5.1.2"/>
    </reaction>
</comment>
<evidence type="ECO:0000313" key="9">
    <source>
        <dbReference type="EMBL" id="CAA9268728.1"/>
    </source>
</evidence>
<dbReference type="SUPFAM" id="SSF52317">
    <property type="entry name" value="Class I glutamine amidotransferase-like"/>
    <property type="match status" value="1"/>
</dbReference>
<keyword evidence="6 8" id="KW-0067">ATP-binding</keyword>
<comment type="catalytic activity">
    <reaction evidence="8">
        <text>N(2)-formyl-N(1)-(5-phospho-beta-D-ribosyl)glycinamide + L-glutamine + ATP + H2O = 2-formamido-N(1)-(5-O-phospho-beta-D-ribosyl)acetamidine + L-glutamate + ADP + phosphate + H(+)</text>
        <dbReference type="Rhea" id="RHEA:17129"/>
        <dbReference type="ChEBI" id="CHEBI:15377"/>
        <dbReference type="ChEBI" id="CHEBI:15378"/>
        <dbReference type="ChEBI" id="CHEBI:29985"/>
        <dbReference type="ChEBI" id="CHEBI:30616"/>
        <dbReference type="ChEBI" id="CHEBI:43474"/>
        <dbReference type="ChEBI" id="CHEBI:58359"/>
        <dbReference type="ChEBI" id="CHEBI:147286"/>
        <dbReference type="ChEBI" id="CHEBI:147287"/>
        <dbReference type="ChEBI" id="CHEBI:456216"/>
        <dbReference type="EC" id="6.3.5.3"/>
    </reaction>
</comment>
<comment type="subcellular location">
    <subcellularLocation>
        <location evidence="8">Cytoplasm</location>
    </subcellularLocation>
</comment>
<dbReference type="GO" id="GO:0006189">
    <property type="term" value="P:'de novo' IMP biosynthetic process"/>
    <property type="evidence" value="ECO:0007669"/>
    <property type="project" value="UniProtKB-UniRule"/>
</dbReference>
<evidence type="ECO:0000256" key="5">
    <source>
        <dbReference type="ARBA" id="ARBA00022801"/>
    </source>
</evidence>
<dbReference type="NCBIfam" id="TIGR01737">
    <property type="entry name" value="FGAM_synth_I"/>
    <property type="match status" value="1"/>
</dbReference>
<protein>
    <recommendedName>
        <fullName evidence="8">Phosphoribosylformylglycinamidine synthase subunit PurQ</fullName>
        <shortName evidence="8">FGAM synthase</shortName>
        <ecNumber evidence="8">6.3.5.3</ecNumber>
    </recommendedName>
    <alternativeName>
        <fullName evidence="8">Formylglycinamide ribonucleotide amidotransferase subunit I</fullName>
        <shortName evidence="8">FGAR amidotransferase I</shortName>
        <shortName evidence="8">FGAR-AT I</shortName>
    </alternativeName>
    <alternativeName>
        <fullName evidence="8">Glutaminase PurQ</fullName>
        <ecNumber evidence="8">3.5.1.2</ecNumber>
    </alternativeName>
    <alternativeName>
        <fullName evidence="8">Phosphoribosylformylglycinamidine synthase subunit I</fullName>
    </alternativeName>
</protein>
<keyword evidence="4 8" id="KW-0658">Purine biosynthesis</keyword>
<evidence type="ECO:0000256" key="1">
    <source>
        <dbReference type="ARBA" id="ARBA00022490"/>
    </source>
</evidence>
<keyword evidence="9" id="KW-0808">Transferase</keyword>
<organism evidence="9">
    <name type="scientific">uncultured Chthoniobacterales bacterium</name>
    <dbReference type="NCBI Taxonomy" id="1836801"/>
    <lineage>
        <taxon>Bacteria</taxon>
        <taxon>Pseudomonadati</taxon>
        <taxon>Verrucomicrobiota</taxon>
        <taxon>Spartobacteria</taxon>
        <taxon>Chthoniobacterales</taxon>
        <taxon>environmental samples</taxon>
    </lineage>
</organism>
<dbReference type="GO" id="GO:0004359">
    <property type="term" value="F:glutaminase activity"/>
    <property type="evidence" value="ECO:0007669"/>
    <property type="project" value="UniProtKB-EC"/>
</dbReference>
<sequence length="236" mass="25252">MKFGVVQFPGSNCDQDCVGAINSLEGATAEFVWHKETSLDAYDAIVLPGGFSYGDYLRCGAIAQFSPIMQAVIKDAAAGKLVIGICNGFQILCEAGMLPGALVRNRSLRFVCDMATTRVEVPHSPFTIGCPEGTLLRLPVAHGEGCFYADEETLRELKQNRQVVLRYVDSNGNAVPEANPNGSVENIAGICNAQRNVFGLMPHPDRACDPRLGSGDGVKIFRSMMEAVAHEGAQAA</sequence>
<gene>
    <name evidence="8" type="primary">purQ</name>
    <name evidence="9" type="ORF">AVDCRST_MAG42-3310</name>
</gene>
<reference evidence="9" key="1">
    <citation type="submission" date="2020-02" db="EMBL/GenBank/DDBJ databases">
        <authorList>
            <person name="Meier V. D."/>
        </authorList>
    </citation>
    <scope>NUCLEOTIDE SEQUENCE</scope>
    <source>
        <strain evidence="9">AVDCRST_MAG42</strain>
    </source>
</reference>
<proteinExistence type="inferred from homology"/>
<dbReference type="SMART" id="SM01211">
    <property type="entry name" value="GATase_5"/>
    <property type="match status" value="1"/>
</dbReference>
<dbReference type="EC" id="6.3.5.3" evidence="8"/>
<evidence type="ECO:0000256" key="3">
    <source>
        <dbReference type="ARBA" id="ARBA00022741"/>
    </source>
</evidence>
<evidence type="ECO:0000256" key="2">
    <source>
        <dbReference type="ARBA" id="ARBA00022598"/>
    </source>
</evidence>
<feature type="active site" evidence="8">
    <location>
        <position position="203"/>
    </location>
</feature>
<keyword evidence="7 8" id="KW-0315">Glutamine amidotransferase</keyword>
<evidence type="ECO:0000256" key="7">
    <source>
        <dbReference type="ARBA" id="ARBA00022962"/>
    </source>
</evidence>
<dbReference type="EMBL" id="CADCTA010000117">
    <property type="protein sequence ID" value="CAA9268728.1"/>
    <property type="molecule type" value="Genomic_DNA"/>
</dbReference>
<dbReference type="AlphaFoldDB" id="A0A6J4J2F6"/>
<dbReference type="EC" id="3.5.1.2" evidence="8"/>
<dbReference type="PANTHER" id="PTHR47552:SF1">
    <property type="entry name" value="PHOSPHORIBOSYLFORMYLGLYCINAMIDINE SYNTHASE SUBUNIT PURQ"/>
    <property type="match status" value="1"/>
</dbReference>
<keyword evidence="2 8" id="KW-0436">Ligase</keyword>
<dbReference type="PIRSF" id="PIRSF001586">
    <property type="entry name" value="FGAM_synth_I"/>
    <property type="match status" value="1"/>
</dbReference>
<dbReference type="PROSITE" id="PS51273">
    <property type="entry name" value="GATASE_TYPE_1"/>
    <property type="match status" value="1"/>
</dbReference>
<dbReference type="NCBIfam" id="NF002957">
    <property type="entry name" value="PRK03619.1"/>
    <property type="match status" value="1"/>
</dbReference>
<dbReference type="Pfam" id="PF13507">
    <property type="entry name" value="GATase_5"/>
    <property type="match status" value="1"/>
</dbReference>
<comment type="pathway">
    <text evidence="8">Purine metabolism; IMP biosynthesis via de novo pathway; 5-amino-1-(5-phospho-D-ribosyl)imidazole from N(2)-formyl-N(1)-(5-phospho-D-ribosyl)glycinamide: step 1/2.</text>
</comment>
<keyword evidence="1 8" id="KW-0963">Cytoplasm</keyword>
<dbReference type="PANTHER" id="PTHR47552">
    <property type="entry name" value="PHOSPHORIBOSYLFORMYLGLYCINAMIDINE SYNTHASE SUBUNIT PURQ"/>
    <property type="match status" value="1"/>
</dbReference>
<dbReference type="Gene3D" id="3.40.50.880">
    <property type="match status" value="1"/>
</dbReference>
<accession>A0A6J4J2F6</accession>
<dbReference type="GO" id="GO:0004642">
    <property type="term" value="F:phosphoribosylformylglycinamidine synthase activity"/>
    <property type="evidence" value="ECO:0007669"/>
    <property type="project" value="UniProtKB-UniRule"/>
</dbReference>
<dbReference type="CDD" id="cd01740">
    <property type="entry name" value="GATase1_FGAR_AT"/>
    <property type="match status" value="1"/>
</dbReference>
<dbReference type="GO" id="GO:0005524">
    <property type="term" value="F:ATP binding"/>
    <property type="evidence" value="ECO:0007669"/>
    <property type="project" value="UniProtKB-KW"/>
</dbReference>
<dbReference type="GO" id="GO:0005737">
    <property type="term" value="C:cytoplasm"/>
    <property type="evidence" value="ECO:0007669"/>
    <property type="project" value="UniProtKB-SubCell"/>
</dbReference>
<name>A0A6J4J2F6_9BACT</name>
<evidence type="ECO:0000256" key="4">
    <source>
        <dbReference type="ARBA" id="ARBA00022755"/>
    </source>
</evidence>
<keyword evidence="5 8" id="KW-0378">Hydrolase</keyword>
<evidence type="ECO:0000256" key="8">
    <source>
        <dbReference type="HAMAP-Rule" id="MF_00421"/>
    </source>
</evidence>
<feature type="active site" description="Nucleophile" evidence="8">
    <location>
        <position position="86"/>
    </location>
</feature>
<keyword evidence="3 8" id="KW-0547">Nucleotide-binding</keyword>
<dbReference type="InterPro" id="IPR029062">
    <property type="entry name" value="Class_I_gatase-like"/>
</dbReference>
<dbReference type="HAMAP" id="MF_00421">
    <property type="entry name" value="PurQ"/>
    <property type="match status" value="1"/>
</dbReference>
<dbReference type="UniPathway" id="UPA00074">
    <property type="reaction ID" value="UER00128"/>
</dbReference>
<dbReference type="GO" id="GO:0016740">
    <property type="term" value="F:transferase activity"/>
    <property type="evidence" value="ECO:0007669"/>
    <property type="project" value="UniProtKB-KW"/>
</dbReference>
<comment type="function">
    <text evidence="8">Part of the phosphoribosylformylglycinamidine synthase complex involved in the purines biosynthetic pathway. Catalyzes the ATP-dependent conversion of formylglycinamide ribonucleotide (FGAR) and glutamine to yield formylglycinamidine ribonucleotide (FGAM) and glutamate. The FGAM synthase complex is composed of three subunits. PurQ produces an ammonia molecule by converting glutamine to glutamate. PurL transfers the ammonia molecule to FGAR to form FGAM in an ATP-dependent manner. PurS interacts with PurQ and PurL and is thought to assist in the transfer of the ammonia molecule from PurQ to PurL.</text>
</comment>
<dbReference type="InterPro" id="IPR010075">
    <property type="entry name" value="PRibForGlyAmidine_synth_PurQ"/>
</dbReference>
<comment type="subunit">
    <text evidence="8">Part of the FGAM synthase complex composed of 1 PurL, 1 PurQ and 2 PurS subunits.</text>
</comment>
<comment type="caution">
    <text evidence="8">Lacks conserved residue(s) required for the propagation of feature annotation.</text>
</comment>